<evidence type="ECO:0000313" key="2">
    <source>
        <dbReference type="EMBL" id="KAJ1118825.1"/>
    </source>
</evidence>
<gene>
    <name evidence="2" type="ORF">NDU88_007012</name>
</gene>
<keyword evidence="3" id="KW-1185">Reference proteome</keyword>
<evidence type="ECO:0000313" key="3">
    <source>
        <dbReference type="Proteomes" id="UP001066276"/>
    </source>
</evidence>
<dbReference type="AlphaFoldDB" id="A0AAV7NV46"/>
<sequence>MIRELGVGCGGWCGPKHLPRQAAARRSLVAAERSRHCGEKVESTSHEGNQGLWTDIALHNRPLNPAIKSMQSEQAQNEPGGAAGTDSSLNASLIGELKELADTAIGGSTVTHNKKQQHDTPGSITDNNINTPQIHQVKEKRLTLTSEQPCSGLAVHIWDSQRQSFAEAHQTAPSQSVGRWFKSR</sequence>
<reference evidence="2" key="1">
    <citation type="journal article" date="2022" name="bioRxiv">
        <title>Sequencing and chromosome-scale assembly of the giantPleurodeles waltlgenome.</title>
        <authorList>
            <person name="Brown T."/>
            <person name="Elewa A."/>
            <person name="Iarovenko S."/>
            <person name="Subramanian E."/>
            <person name="Araus A.J."/>
            <person name="Petzold A."/>
            <person name="Susuki M."/>
            <person name="Suzuki K.-i.T."/>
            <person name="Hayashi T."/>
            <person name="Toyoda A."/>
            <person name="Oliveira C."/>
            <person name="Osipova E."/>
            <person name="Leigh N.D."/>
            <person name="Simon A."/>
            <person name="Yun M.H."/>
        </authorList>
    </citation>
    <scope>NUCLEOTIDE SEQUENCE</scope>
    <source>
        <strain evidence="2">20211129_DDA</strain>
        <tissue evidence="2">Liver</tissue>
    </source>
</reference>
<evidence type="ECO:0000256" key="1">
    <source>
        <dbReference type="SAM" id="MobiDB-lite"/>
    </source>
</evidence>
<name>A0AAV7NV46_PLEWA</name>
<proteinExistence type="predicted"/>
<feature type="region of interest" description="Disordered" evidence="1">
    <location>
        <begin position="164"/>
        <end position="184"/>
    </location>
</feature>
<feature type="region of interest" description="Disordered" evidence="1">
    <location>
        <begin position="109"/>
        <end position="129"/>
    </location>
</feature>
<comment type="caution">
    <text evidence="2">The sequence shown here is derived from an EMBL/GenBank/DDBJ whole genome shotgun (WGS) entry which is preliminary data.</text>
</comment>
<feature type="compositionally biased region" description="Polar residues" evidence="1">
    <location>
        <begin position="119"/>
        <end position="129"/>
    </location>
</feature>
<dbReference type="EMBL" id="JANPWB010000012">
    <property type="protein sequence ID" value="KAJ1118825.1"/>
    <property type="molecule type" value="Genomic_DNA"/>
</dbReference>
<protein>
    <submittedName>
        <fullName evidence="2">Uncharacterized protein</fullName>
    </submittedName>
</protein>
<accession>A0AAV7NV46</accession>
<organism evidence="2 3">
    <name type="scientific">Pleurodeles waltl</name>
    <name type="common">Iberian ribbed newt</name>
    <dbReference type="NCBI Taxonomy" id="8319"/>
    <lineage>
        <taxon>Eukaryota</taxon>
        <taxon>Metazoa</taxon>
        <taxon>Chordata</taxon>
        <taxon>Craniata</taxon>
        <taxon>Vertebrata</taxon>
        <taxon>Euteleostomi</taxon>
        <taxon>Amphibia</taxon>
        <taxon>Batrachia</taxon>
        <taxon>Caudata</taxon>
        <taxon>Salamandroidea</taxon>
        <taxon>Salamandridae</taxon>
        <taxon>Pleurodelinae</taxon>
        <taxon>Pleurodeles</taxon>
    </lineage>
</organism>
<dbReference type="Proteomes" id="UP001066276">
    <property type="component" value="Chromosome 8"/>
</dbReference>